<evidence type="ECO:0000256" key="1">
    <source>
        <dbReference type="SAM" id="MobiDB-lite"/>
    </source>
</evidence>
<dbReference type="OrthoDB" id="4271625at2"/>
<accession>A0A3R7LL79</accession>
<dbReference type="EMBL" id="JNAD02000013">
    <property type="protein sequence ID" value="RKM92611.1"/>
    <property type="molecule type" value="Genomic_DNA"/>
</dbReference>
<keyword evidence="3" id="KW-1185">Reference proteome</keyword>
<dbReference type="AlphaFoldDB" id="A0A3R7LL79"/>
<evidence type="ECO:0000313" key="3">
    <source>
        <dbReference type="Proteomes" id="UP000028058"/>
    </source>
</evidence>
<name>A0A3R7LL79_9ACTN</name>
<dbReference type="RefSeq" id="WP_043467639.1">
    <property type="nucleotide sequence ID" value="NZ_JNAD02000013.1"/>
</dbReference>
<protein>
    <submittedName>
        <fullName evidence="2">Uncharacterized protein</fullName>
    </submittedName>
</protein>
<evidence type="ECO:0000313" key="2">
    <source>
        <dbReference type="EMBL" id="RKM92611.1"/>
    </source>
</evidence>
<proteinExistence type="predicted"/>
<sequence>MTTAATRPLTVTARITPLPTPGTPPAVYTATVYMNTHRDNFDGYQHHRPLAEATRPDGSPLRLAFHASDRIRTHEDAADTAYTVGNRQRADDHGQTWPTDVRTVSVGDIIKVTGPDHWIIHLSVTPLGFSAVPEPTTLVPLPGTRPTSRR</sequence>
<dbReference type="Proteomes" id="UP000028058">
    <property type="component" value="Unassembled WGS sequence"/>
</dbReference>
<reference evidence="2 3" key="1">
    <citation type="journal article" date="2014" name="Genome Announc.">
        <title>Draft Genome Sequence of Streptomyces fradiae ATCC 19609, a Strain Highly Sensitive to Antibiotics.</title>
        <authorList>
            <person name="Bekker O.B."/>
            <person name="Klimina K.M."/>
            <person name="Vatlin A.A."/>
            <person name="Zakharevich N.V."/>
            <person name="Kasianov A.S."/>
            <person name="Danilenko V.N."/>
        </authorList>
    </citation>
    <scope>NUCLEOTIDE SEQUENCE [LARGE SCALE GENOMIC DNA]</scope>
    <source>
        <strain evidence="2 3">ATCC 19609</strain>
    </source>
</reference>
<gene>
    <name evidence="2" type="ORF">SFRA_024810</name>
</gene>
<comment type="caution">
    <text evidence="2">The sequence shown here is derived from an EMBL/GenBank/DDBJ whole genome shotgun (WGS) entry which is preliminary data.</text>
</comment>
<feature type="region of interest" description="Disordered" evidence="1">
    <location>
        <begin position="1"/>
        <end position="22"/>
    </location>
</feature>
<organism evidence="2 3">
    <name type="scientific">Streptomyces xinghaiensis</name>
    <dbReference type="NCBI Taxonomy" id="1038928"/>
    <lineage>
        <taxon>Bacteria</taxon>
        <taxon>Bacillati</taxon>
        <taxon>Actinomycetota</taxon>
        <taxon>Actinomycetes</taxon>
        <taxon>Kitasatosporales</taxon>
        <taxon>Streptomycetaceae</taxon>
        <taxon>Streptomyces</taxon>
    </lineage>
</organism>